<comment type="caution">
    <text evidence="2">The sequence shown here is derived from an EMBL/GenBank/DDBJ whole genome shotgun (WGS) entry which is preliminary data.</text>
</comment>
<accession>A0A8T1VQI0</accession>
<feature type="region of interest" description="Disordered" evidence="1">
    <location>
        <begin position="72"/>
        <end position="119"/>
    </location>
</feature>
<dbReference type="AlphaFoldDB" id="A0A8T1VQI0"/>
<evidence type="ECO:0000313" key="3">
    <source>
        <dbReference type="Proteomes" id="UP000694044"/>
    </source>
</evidence>
<feature type="compositionally biased region" description="Polar residues" evidence="1">
    <location>
        <begin position="80"/>
        <end position="99"/>
    </location>
</feature>
<protein>
    <submittedName>
        <fullName evidence="2">Uncharacterized protein</fullName>
    </submittedName>
</protein>
<organism evidence="2 3">
    <name type="scientific">Phytophthora pseudosyringae</name>
    <dbReference type="NCBI Taxonomy" id="221518"/>
    <lineage>
        <taxon>Eukaryota</taxon>
        <taxon>Sar</taxon>
        <taxon>Stramenopiles</taxon>
        <taxon>Oomycota</taxon>
        <taxon>Peronosporomycetes</taxon>
        <taxon>Peronosporales</taxon>
        <taxon>Peronosporaceae</taxon>
        <taxon>Phytophthora</taxon>
    </lineage>
</organism>
<dbReference type="Proteomes" id="UP000694044">
    <property type="component" value="Unassembled WGS sequence"/>
</dbReference>
<keyword evidence="3" id="KW-1185">Reference proteome</keyword>
<proteinExistence type="predicted"/>
<dbReference type="OrthoDB" id="163625at2759"/>
<name>A0A8T1VQI0_9STRA</name>
<dbReference type="EMBL" id="JAGDFM010000172">
    <property type="protein sequence ID" value="KAG7383615.1"/>
    <property type="molecule type" value="Genomic_DNA"/>
</dbReference>
<sequence length="209" mass="23514">MNQGCDAVFAHERAAFALPAGLDRPPPRRLDFADLESRCLDDSLDALDVLGLSAPVLALDAADVTLLAEPADVGTPRGSVCSSSRATPRSKTGCRSGSLASAPPPKPHRLHHSKKASRKQVHELQAMVNAMQMQVDGAAAEIQQLAQLVGQFAHQREREQHEHARVRRRERRQQQLFDKREMDMDLDVQQWHLRAQVEHDREQFEQYYN</sequence>
<gene>
    <name evidence="2" type="ORF">PHYPSEUDO_003541</name>
</gene>
<reference evidence="2" key="1">
    <citation type="submission" date="2021-02" db="EMBL/GenBank/DDBJ databases">
        <authorList>
            <person name="Palmer J.M."/>
        </authorList>
    </citation>
    <scope>NUCLEOTIDE SEQUENCE</scope>
    <source>
        <strain evidence="2">SCRP734</strain>
    </source>
</reference>
<evidence type="ECO:0000256" key="1">
    <source>
        <dbReference type="SAM" id="MobiDB-lite"/>
    </source>
</evidence>
<evidence type="ECO:0000313" key="2">
    <source>
        <dbReference type="EMBL" id="KAG7383615.1"/>
    </source>
</evidence>
<feature type="compositionally biased region" description="Basic residues" evidence="1">
    <location>
        <begin position="106"/>
        <end position="119"/>
    </location>
</feature>